<evidence type="ECO:0000313" key="10">
    <source>
        <dbReference type="EMBL" id="KIN98260.1"/>
    </source>
</evidence>
<dbReference type="Pfam" id="PF00172">
    <property type="entry name" value="Zn_clus"/>
    <property type="match status" value="1"/>
</dbReference>
<evidence type="ECO:0000256" key="7">
    <source>
        <dbReference type="SAM" id="Coils"/>
    </source>
</evidence>
<dbReference type="STRING" id="870435.A0A0C3NRW8"/>
<dbReference type="InterPro" id="IPR036864">
    <property type="entry name" value="Zn2-C6_fun-type_DNA-bd_sf"/>
</dbReference>
<evidence type="ECO:0000259" key="9">
    <source>
        <dbReference type="PROSITE" id="PS50048"/>
    </source>
</evidence>
<evidence type="ECO:0000256" key="6">
    <source>
        <dbReference type="ARBA" id="ARBA00023242"/>
    </source>
</evidence>
<dbReference type="GO" id="GO:0008270">
    <property type="term" value="F:zinc ion binding"/>
    <property type="evidence" value="ECO:0007669"/>
    <property type="project" value="InterPro"/>
</dbReference>
<dbReference type="CDD" id="cd00067">
    <property type="entry name" value="GAL4"/>
    <property type="match status" value="1"/>
</dbReference>
<reference evidence="10 11" key="1">
    <citation type="submission" date="2014-04" db="EMBL/GenBank/DDBJ databases">
        <authorList>
            <consortium name="DOE Joint Genome Institute"/>
            <person name="Kuo A."/>
            <person name="Kohler A."/>
            <person name="Costa M.D."/>
            <person name="Nagy L.G."/>
            <person name="Floudas D."/>
            <person name="Copeland A."/>
            <person name="Barry K.W."/>
            <person name="Cichocki N."/>
            <person name="Veneault-Fourrey C."/>
            <person name="LaButti K."/>
            <person name="Lindquist E.A."/>
            <person name="Lipzen A."/>
            <person name="Lundell T."/>
            <person name="Morin E."/>
            <person name="Murat C."/>
            <person name="Sun H."/>
            <person name="Tunlid A."/>
            <person name="Henrissat B."/>
            <person name="Grigoriev I.V."/>
            <person name="Hibbett D.S."/>
            <person name="Martin F."/>
            <person name="Nordberg H.P."/>
            <person name="Cantor M.N."/>
            <person name="Hua S.X."/>
        </authorList>
    </citation>
    <scope>NUCLEOTIDE SEQUENCE [LARGE SCALE GENOMIC DNA]</scope>
    <source>
        <strain evidence="10 11">Marx 270</strain>
    </source>
</reference>
<keyword evidence="1" id="KW-0479">Metal-binding</keyword>
<dbReference type="GO" id="GO:0001228">
    <property type="term" value="F:DNA-binding transcription activator activity, RNA polymerase II-specific"/>
    <property type="evidence" value="ECO:0007669"/>
    <property type="project" value="TreeGrafter"/>
</dbReference>
<evidence type="ECO:0000313" key="11">
    <source>
        <dbReference type="Proteomes" id="UP000054217"/>
    </source>
</evidence>
<keyword evidence="7" id="KW-0175">Coiled coil</keyword>
<keyword evidence="2" id="KW-0862">Zinc</keyword>
<name>A0A0C3NRW8_PISTI</name>
<gene>
    <name evidence="10" type="ORF">M404DRAFT_853889</name>
</gene>
<protein>
    <recommendedName>
        <fullName evidence="9">Zn(2)-C6 fungal-type domain-containing protein</fullName>
    </recommendedName>
</protein>
<dbReference type="GO" id="GO:0005634">
    <property type="term" value="C:nucleus"/>
    <property type="evidence" value="ECO:0007669"/>
    <property type="project" value="TreeGrafter"/>
</dbReference>
<dbReference type="Gene3D" id="4.10.240.10">
    <property type="entry name" value="Zn(2)-C6 fungal-type DNA-binding domain"/>
    <property type="match status" value="1"/>
</dbReference>
<dbReference type="AlphaFoldDB" id="A0A0C3NRW8"/>
<evidence type="ECO:0000256" key="2">
    <source>
        <dbReference type="ARBA" id="ARBA00022833"/>
    </source>
</evidence>
<dbReference type="PROSITE" id="PS50048">
    <property type="entry name" value="ZN2_CY6_FUNGAL_2"/>
    <property type="match status" value="1"/>
</dbReference>
<dbReference type="InterPro" id="IPR001138">
    <property type="entry name" value="Zn2Cys6_DnaBD"/>
</dbReference>
<keyword evidence="11" id="KW-1185">Reference proteome</keyword>
<feature type="region of interest" description="Disordered" evidence="8">
    <location>
        <begin position="122"/>
        <end position="181"/>
    </location>
</feature>
<accession>A0A0C3NRW8</accession>
<organism evidence="10 11">
    <name type="scientific">Pisolithus tinctorius Marx 270</name>
    <dbReference type="NCBI Taxonomy" id="870435"/>
    <lineage>
        <taxon>Eukaryota</taxon>
        <taxon>Fungi</taxon>
        <taxon>Dikarya</taxon>
        <taxon>Basidiomycota</taxon>
        <taxon>Agaricomycotina</taxon>
        <taxon>Agaricomycetes</taxon>
        <taxon>Agaricomycetidae</taxon>
        <taxon>Boletales</taxon>
        <taxon>Sclerodermatineae</taxon>
        <taxon>Pisolithaceae</taxon>
        <taxon>Pisolithus</taxon>
    </lineage>
</organism>
<dbReference type="OrthoDB" id="2269373at2759"/>
<dbReference type="HOGENOM" id="CLU_733765_0_0_1"/>
<dbReference type="InterPro" id="IPR051430">
    <property type="entry name" value="Fungal_TF_Env_Response"/>
</dbReference>
<dbReference type="SMART" id="SM00066">
    <property type="entry name" value="GAL4"/>
    <property type="match status" value="1"/>
</dbReference>
<feature type="compositionally biased region" description="Polar residues" evidence="8">
    <location>
        <begin position="152"/>
        <end position="161"/>
    </location>
</feature>
<dbReference type="SUPFAM" id="SSF57701">
    <property type="entry name" value="Zn2/Cys6 DNA-binding domain"/>
    <property type="match status" value="1"/>
</dbReference>
<dbReference type="PROSITE" id="PS00463">
    <property type="entry name" value="ZN2_CY6_FUNGAL_1"/>
    <property type="match status" value="1"/>
</dbReference>
<dbReference type="GO" id="GO:0000978">
    <property type="term" value="F:RNA polymerase II cis-regulatory region sequence-specific DNA binding"/>
    <property type="evidence" value="ECO:0007669"/>
    <property type="project" value="TreeGrafter"/>
</dbReference>
<keyword evidence="6" id="KW-0539">Nucleus</keyword>
<evidence type="ECO:0000256" key="1">
    <source>
        <dbReference type="ARBA" id="ARBA00022723"/>
    </source>
</evidence>
<dbReference type="PANTHER" id="PTHR31944">
    <property type="entry name" value="HEME-RESPONSIVE ZINC FINGER TRANSCRIPTION FACTOR HAP1"/>
    <property type="match status" value="1"/>
</dbReference>
<keyword evidence="3" id="KW-0805">Transcription regulation</keyword>
<dbReference type="PANTHER" id="PTHR31944:SF131">
    <property type="entry name" value="HEME-RESPONSIVE ZINC FINGER TRANSCRIPTION FACTOR HAP1"/>
    <property type="match status" value="1"/>
</dbReference>
<feature type="region of interest" description="Disordered" evidence="8">
    <location>
        <begin position="346"/>
        <end position="367"/>
    </location>
</feature>
<proteinExistence type="predicted"/>
<sequence>MSSLPLFPLNRNNLSPSTMPMEFKGTRKKRSALDTTSSRPEGDHRKRRRNRTTQSCLNCHTSKRMCDRKRPCGRCTQLGLTGLCVYEVDDPSRRSDAQDESSQLRKRVAELEAVIRELKNKPHPRWARSGSTVSEESEKRHTWALSDPPSANPQTQSCQRSDTTEQETTEPKQGPFPREFPFQKDGFVFPQGECLDDTVLNFGLGLPFGPPSSLIMIPMDEHTQSHAAVSGEHQPSGDSDLASIFTSYPGLVSCDVSLGLDGRHYSDSHVSKPNNSSRISDSHCGCLNETTNYTPVLELSLWLRKVAEVLSHSSNHRIGTTSCALNQRISDLDHFVITALTGTTNIPNQQSRPSLDSRAGPSAGTRVHTVPPSFPVNSCPLNVSPSTISPQSLHDFRLRDISSALPNSSSVVTDSIMPWESIRCS</sequence>
<reference evidence="11" key="2">
    <citation type="submission" date="2015-01" db="EMBL/GenBank/DDBJ databases">
        <title>Evolutionary Origins and Diversification of the Mycorrhizal Mutualists.</title>
        <authorList>
            <consortium name="DOE Joint Genome Institute"/>
            <consortium name="Mycorrhizal Genomics Consortium"/>
            <person name="Kohler A."/>
            <person name="Kuo A."/>
            <person name="Nagy L.G."/>
            <person name="Floudas D."/>
            <person name="Copeland A."/>
            <person name="Barry K.W."/>
            <person name="Cichocki N."/>
            <person name="Veneault-Fourrey C."/>
            <person name="LaButti K."/>
            <person name="Lindquist E.A."/>
            <person name="Lipzen A."/>
            <person name="Lundell T."/>
            <person name="Morin E."/>
            <person name="Murat C."/>
            <person name="Riley R."/>
            <person name="Ohm R."/>
            <person name="Sun H."/>
            <person name="Tunlid A."/>
            <person name="Henrissat B."/>
            <person name="Grigoriev I.V."/>
            <person name="Hibbett D.S."/>
            <person name="Martin F."/>
        </authorList>
    </citation>
    <scope>NUCLEOTIDE SEQUENCE [LARGE SCALE GENOMIC DNA]</scope>
    <source>
        <strain evidence="11">Marx 270</strain>
    </source>
</reference>
<keyword evidence="5" id="KW-0804">Transcription</keyword>
<keyword evidence="4" id="KW-0238">DNA-binding</keyword>
<evidence type="ECO:0000256" key="8">
    <source>
        <dbReference type="SAM" id="MobiDB-lite"/>
    </source>
</evidence>
<feature type="region of interest" description="Disordered" evidence="8">
    <location>
        <begin position="1"/>
        <end position="53"/>
    </location>
</feature>
<feature type="domain" description="Zn(2)-C6 fungal-type" evidence="9">
    <location>
        <begin position="55"/>
        <end position="86"/>
    </location>
</feature>
<evidence type="ECO:0000256" key="3">
    <source>
        <dbReference type="ARBA" id="ARBA00023015"/>
    </source>
</evidence>
<feature type="coiled-coil region" evidence="7">
    <location>
        <begin position="94"/>
        <end position="121"/>
    </location>
</feature>
<evidence type="ECO:0000256" key="5">
    <source>
        <dbReference type="ARBA" id="ARBA00023163"/>
    </source>
</evidence>
<evidence type="ECO:0000256" key="4">
    <source>
        <dbReference type="ARBA" id="ARBA00023125"/>
    </source>
</evidence>
<dbReference type="Proteomes" id="UP000054217">
    <property type="component" value="Unassembled WGS sequence"/>
</dbReference>
<dbReference type="InParanoid" id="A0A0C3NRW8"/>
<dbReference type="EMBL" id="KN832017">
    <property type="protein sequence ID" value="KIN98260.1"/>
    <property type="molecule type" value="Genomic_DNA"/>
</dbReference>